<gene>
    <name evidence="1" type="ORF">D0Y65_049067</name>
</gene>
<comment type="caution">
    <text evidence="1">The sequence shown here is derived from an EMBL/GenBank/DDBJ whole genome shotgun (WGS) entry which is preliminary data.</text>
</comment>
<sequence length="88" mass="9698">YHTTPPLGASPALSPPFGSSSLLSGDLTITDDSLPLRFEQELKSDPPSRDVDAVMNSKREQTWIRLWRSMLVMVDVNLVGGLRVKTDS</sequence>
<evidence type="ECO:0000313" key="1">
    <source>
        <dbReference type="EMBL" id="RZB52860.1"/>
    </source>
</evidence>
<reference evidence="1 2" key="1">
    <citation type="submission" date="2018-09" db="EMBL/GenBank/DDBJ databases">
        <title>A high-quality reference genome of wild soybean provides a powerful tool to mine soybean genomes.</title>
        <authorList>
            <person name="Xie M."/>
            <person name="Chung C.Y.L."/>
            <person name="Li M.-W."/>
            <person name="Wong F.-L."/>
            <person name="Chan T.-F."/>
            <person name="Lam H.-M."/>
        </authorList>
    </citation>
    <scope>NUCLEOTIDE SEQUENCE [LARGE SCALE GENOMIC DNA]</scope>
    <source>
        <strain evidence="2">cv. W05</strain>
        <tissue evidence="1">Hypocotyl of etiolated seedlings</tissue>
    </source>
</reference>
<dbReference type="Proteomes" id="UP000289340">
    <property type="component" value="Chromosome 18"/>
</dbReference>
<evidence type="ECO:0000313" key="2">
    <source>
        <dbReference type="Proteomes" id="UP000289340"/>
    </source>
</evidence>
<protein>
    <submittedName>
        <fullName evidence="1">Uncharacterized protein</fullName>
    </submittedName>
</protein>
<keyword evidence="2" id="KW-1185">Reference proteome</keyword>
<name>A0A445FVA9_GLYSO</name>
<organism evidence="1 2">
    <name type="scientific">Glycine soja</name>
    <name type="common">Wild soybean</name>
    <dbReference type="NCBI Taxonomy" id="3848"/>
    <lineage>
        <taxon>Eukaryota</taxon>
        <taxon>Viridiplantae</taxon>
        <taxon>Streptophyta</taxon>
        <taxon>Embryophyta</taxon>
        <taxon>Tracheophyta</taxon>
        <taxon>Spermatophyta</taxon>
        <taxon>Magnoliopsida</taxon>
        <taxon>eudicotyledons</taxon>
        <taxon>Gunneridae</taxon>
        <taxon>Pentapetalae</taxon>
        <taxon>rosids</taxon>
        <taxon>fabids</taxon>
        <taxon>Fabales</taxon>
        <taxon>Fabaceae</taxon>
        <taxon>Papilionoideae</taxon>
        <taxon>50 kb inversion clade</taxon>
        <taxon>NPAAA clade</taxon>
        <taxon>indigoferoid/millettioid clade</taxon>
        <taxon>Phaseoleae</taxon>
        <taxon>Glycine</taxon>
        <taxon>Glycine subgen. Soja</taxon>
    </lineage>
</organism>
<proteinExistence type="predicted"/>
<dbReference type="EMBL" id="QZWG01000018">
    <property type="protein sequence ID" value="RZB52860.1"/>
    <property type="molecule type" value="Genomic_DNA"/>
</dbReference>
<feature type="non-terminal residue" evidence="1">
    <location>
        <position position="1"/>
    </location>
</feature>
<accession>A0A445FVA9</accession>
<dbReference type="AlphaFoldDB" id="A0A445FVA9"/>